<dbReference type="Gene3D" id="3.10.300.10">
    <property type="entry name" value="Methylpurine-DNA glycosylase (MPG)"/>
    <property type="match status" value="1"/>
</dbReference>
<dbReference type="PANTHER" id="PTHR10429">
    <property type="entry name" value="DNA-3-METHYLADENINE GLYCOSYLASE"/>
    <property type="match status" value="1"/>
</dbReference>
<keyword evidence="7" id="KW-1185">Reference proteome</keyword>
<accession>A0A931H0X9</accession>
<dbReference type="InterPro" id="IPR011034">
    <property type="entry name" value="Formyl_transferase-like_C_sf"/>
</dbReference>
<dbReference type="GO" id="GO:0003905">
    <property type="term" value="F:alkylbase DNA N-glycosylase activity"/>
    <property type="evidence" value="ECO:0007669"/>
    <property type="project" value="InterPro"/>
</dbReference>
<dbReference type="SUPFAM" id="SSF50486">
    <property type="entry name" value="FMT C-terminal domain-like"/>
    <property type="match status" value="1"/>
</dbReference>
<evidence type="ECO:0000256" key="4">
    <source>
        <dbReference type="ARBA" id="ARBA00023204"/>
    </source>
</evidence>
<name>A0A931H0X9_9BURK</name>
<dbReference type="NCBIfam" id="NF002003">
    <property type="entry name" value="PRK00802.1-3"/>
    <property type="match status" value="1"/>
</dbReference>
<evidence type="ECO:0000313" key="6">
    <source>
        <dbReference type="EMBL" id="MBG9386520.1"/>
    </source>
</evidence>
<dbReference type="InterPro" id="IPR003180">
    <property type="entry name" value="MPG"/>
</dbReference>
<dbReference type="GO" id="GO:0003677">
    <property type="term" value="F:DNA binding"/>
    <property type="evidence" value="ECO:0007669"/>
    <property type="project" value="InterPro"/>
</dbReference>
<protein>
    <recommendedName>
        <fullName evidence="5">Putative 3-methyladenine DNA glycosylase</fullName>
        <ecNumber evidence="5">3.2.2.-</ecNumber>
    </recommendedName>
</protein>
<dbReference type="CDD" id="cd00540">
    <property type="entry name" value="AAG"/>
    <property type="match status" value="1"/>
</dbReference>
<dbReference type="PANTHER" id="PTHR10429:SF0">
    <property type="entry name" value="DNA-3-METHYLADENINE GLYCOSYLASE"/>
    <property type="match status" value="1"/>
</dbReference>
<dbReference type="AlphaFoldDB" id="A0A931H0X9"/>
<dbReference type="FunFam" id="3.10.300.10:FF:000001">
    <property type="entry name" value="Putative 3-methyladenine DNA glycosylase"/>
    <property type="match status" value="1"/>
</dbReference>
<keyword evidence="3 5" id="KW-0378">Hydrolase</keyword>
<keyword evidence="2 5" id="KW-0227">DNA damage</keyword>
<dbReference type="EC" id="3.2.2.-" evidence="5"/>
<dbReference type="Proteomes" id="UP000651050">
    <property type="component" value="Unassembled WGS sequence"/>
</dbReference>
<dbReference type="EMBL" id="JADWYS010000001">
    <property type="protein sequence ID" value="MBG9386520.1"/>
    <property type="molecule type" value="Genomic_DNA"/>
</dbReference>
<dbReference type="InterPro" id="IPR036995">
    <property type="entry name" value="MPG_sf"/>
</dbReference>
<comment type="caution">
    <text evidence="6">The sequence shown here is derived from an EMBL/GenBank/DDBJ whole genome shotgun (WGS) entry which is preliminary data.</text>
</comment>
<keyword evidence="4 5" id="KW-0234">DNA repair</keyword>
<keyword evidence="6" id="KW-0326">Glycosidase</keyword>
<dbReference type="NCBIfam" id="TIGR00567">
    <property type="entry name" value="3mg"/>
    <property type="match status" value="1"/>
</dbReference>
<dbReference type="HAMAP" id="MF_00527">
    <property type="entry name" value="3MGH"/>
    <property type="match status" value="1"/>
</dbReference>
<evidence type="ECO:0000256" key="2">
    <source>
        <dbReference type="ARBA" id="ARBA00022763"/>
    </source>
</evidence>
<comment type="similarity">
    <text evidence="1 5">Belongs to the DNA glycosylase MPG family.</text>
</comment>
<gene>
    <name evidence="6" type="ORF">I5803_00660</name>
</gene>
<evidence type="ECO:0000256" key="1">
    <source>
        <dbReference type="ARBA" id="ARBA00009232"/>
    </source>
</evidence>
<dbReference type="GO" id="GO:0006284">
    <property type="term" value="P:base-excision repair"/>
    <property type="evidence" value="ECO:0007669"/>
    <property type="project" value="InterPro"/>
</dbReference>
<organism evidence="6 7">
    <name type="scientific">Caenimonas aquaedulcis</name>
    <dbReference type="NCBI Taxonomy" id="2793270"/>
    <lineage>
        <taxon>Bacteria</taxon>
        <taxon>Pseudomonadati</taxon>
        <taxon>Pseudomonadota</taxon>
        <taxon>Betaproteobacteria</taxon>
        <taxon>Burkholderiales</taxon>
        <taxon>Comamonadaceae</taxon>
        <taxon>Caenimonas</taxon>
    </lineage>
</organism>
<proteinExistence type="inferred from homology"/>
<evidence type="ECO:0000256" key="3">
    <source>
        <dbReference type="ARBA" id="ARBA00022801"/>
    </source>
</evidence>
<dbReference type="Pfam" id="PF02245">
    <property type="entry name" value="Pur_DNA_glyco"/>
    <property type="match status" value="1"/>
</dbReference>
<evidence type="ECO:0000313" key="7">
    <source>
        <dbReference type="Proteomes" id="UP000651050"/>
    </source>
</evidence>
<evidence type="ECO:0000256" key="5">
    <source>
        <dbReference type="HAMAP-Rule" id="MF_00527"/>
    </source>
</evidence>
<sequence length="185" mass="20202">MLRPRDFAGRSEVVARALIGATLLVDGVGGRIVETEAYDHEDPASHSFSGPTARNAVMFGPPGRAYVYRSYGIHWCLNFVCGEEGHGAGVLIRAVEPLQGLDMMRARRGLDDPRLLCSGPGRLGQALEITHALNGMRLDRKPFQVLAAQGPHEVIEGPRIGITKAMDVPWRFGLAGSRFLSRPFR</sequence>
<reference evidence="6" key="1">
    <citation type="submission" date="2020-11" db="EMBL/GenBank/DDBJ databases">
        <title>Bacterial whole genome sequence for Caenimonas sp. DR4.4.</title>
        <authorList>
            <person name="Le V."/>
            <person name="Ko S.-R."/>
            <person name="Ahn C.-Y."/>
            <person name="Oh H.-M."/>
        </authorList>
    </citation>
    <scope>NUCLEOTIDE SEQUENCE</scope>
    <source>
        <strain evidence="6">DR4.4</strain>
    </source>
</reference>